<evidence type="ECO:0000313" key="2">
    <source>
        <dbReference type="EMBL" id="MBE1587858.1"/>
    </source>
</evidence>
<dbReference type="EMBL" id="JADBEK010000001">
    <property type="protein sequence ID" value="MBE1587858.1"/>
    <property type="molecule type" value="Genomic_DNA"/>
</dbReference>
<evidence type="ECO:0000259" key="1">
    <source>
        <dbReference type="Pfam" id="PF18739"/>
    </source>
</evidence>
<sequence>MNEFSEVITPVTSSTDACGSSIAGTFWRATDPSVRSPGHLELAKQASPSLTVSPSLYGVPGIVTIQVAGDGSVAAKSESTDPGIVVIHGELEDDIPITLLEARSMKWAGGLTREKQKQRFEGIFAVVGAHLDNVNHHFEGLRVRLQTLTRAADTASAPVQLGNGGQLFWEDFSGEPQLVLTNLPPVGMHILERTYLQPLVTLLQLATARPVTVMEFAVQEHSQAPWWPVHSPSQHGDDLALPSQPLLPLTDLSPAVIGAWLDRVETLGPLPAGVASVLTASLPLETQVLILSTVSEGLHRRLFPDAQRFSPELAAQIREAAAEAVKKVDKSAAEAVKGFLGHMHEPGYGQRLNQLALDAEALVPGVTGRSNKWKTLVYGARNDFAHQINPGWLEDGDVDRYLTVALSLRWVLRALLLGQAGLHPDLLRRRFAESQEYGFFLRNVHEWRPDVYPDAHPSKLRESVT</sequence>
<keyword evidence="3" id="KW-1185">Reference proteome</keyword>
<evidence type="ECO:0000313" key="3">
    <source>
        <dbReference type="Proteomes" id="UP000633509"/>
    </source>
</evidence>
<gene>
    <name evidence="2" type="ORF">H4W80_006116</name>
</gene>
<dbReference type="Proteomes" id="UP000633509">
    <property type="component" value="Unassembled WGS sequence"/>
</dbReference>
<protein>
    <recommendedName>
        <fullName evidence="1">Apea-like HEPN domain-containing protein</fullName>
    </recommendedName>
</protein>
<dbReference type="InterPro" id="IPR041229">
    <property type="entry name" value="HEPN_Apea"/>
</dbReference>
<dbReference type="Pfam" id="PF18739">
    <property type="entry name" value="HEPN_Apea"/>
    <property type="match status" value="1"/>
</dbReference>
<feature type="domain" description="Apea-like HEPN" evidence="1">
    <location>
        <begin position="295"/>
        <end position="423"/>
    </location>
</feature>
<organism evidence="2 3">
    <name type="scientific">Nonomuraea angiospora</name>
    <dbReference type="NCBI Taxonomy" id="46172"/>
    <lineage>
        <taxon>Bacteria</taxon>
        <taxon>Bacillati</taxon>
        <taxon>Actinomycetota</taxon>
        <taxon>Actinomycetes</taxon>
        <taxon>Streptosporangiales</taxon>
        <taxon>Streptosporangiaceae</taxon>
        <taxon>Nonomuraea</taxon>
    </lineage>
</organism>
<proteinExistence type="predicted"/>
<accession>A0ABR9M4N8</accession>
<reference evidence="2 3" key="1">
    <citation type="submission" date="2020-10" db="EMBL/GenBank/DDBJ databases">
        <title>Sequencing the genomes of 1000 actinobacteria strains.</title>
        <authorList>
            <person name="Klenk H.-P."/>
        </authorList>
    </citation>
    <scope>NUCLEOTIDE SEQUENCE [LARGE SCALE GENOMIC DNA]</scope>
    <source>
        <strain evidence="2 3">DSM 43173</strain>
    </source>
</reference>
<dbReference type="RefSeq" id="WP_225963740.1">
    <property type="nucleotide sequence ID" value="NZ_JADBEK010000001.1"/>
</dbReference>
<name>A0ABR9M4N8_9ACTN</name>
<comment type="caution">
    <text evidence="2">The sequence shown here is derived from an EMBL/GenBank/DDBJ whole genome shotgun (WGS) entry which is preliminary data.</text>
</comment>